<dbReference type="VEuPathDB" id="FungiDB:PDIP_88290"/>
<protein>
    <recommendedName>
        <fullName evidence="2">Myb-like DNA-binding domain-containing protein</fullName>
    </recommendedName>
</protein>
<dbReference type="InterPro" id="IPR054505">
    <property type="entry name" value="Myb_DNA-bind_8"/>
</dbReference>
<evidence type="ECO:0000259" key="2">
    <source>
        <dbReference type="Pfam" id="PF22980"/>
    </source>
</evidence>
<dbReference type="KEGG" id="pdp:PDIP_88290"/>
<evidence type="ECO:0000313" key="3">
    <source>
        <dbReference type="EMBL" id="QQK39768.1"/>
    </source>
</evidence>
<evidence type="ECO:0000256" key="1">
    <source>
        <dbReference type="SAM" id="MobiDB-lite"/>
    </source>
</evidence>
<sequence length="130" mass="14624">MASQLKKGKEPANAVSQSKVKKTRATPKKEFTQNEIFLYHAIKSGEPKFDYYAIGKVLGKSKDAVRMQMSRLLKDVGEFIKDHEDLAQMAQPEHEENSDNKDDAENGSRDDKDGSKEDKTSVETGDMEDI</sequence>
<dbReference type="GeneID" id="26237143"/>
<dbReference type="AlphaFoldDB" id="A0A7T6XEQ5"/>
<evidence type="ECO:0000313" key="4">
    <source>
        <dbReference type="Proteomes" id="UP000595662"/>
    </source>
</evidence>
<dbReference type="EMBL" id="CP060774">
    <property type="protein sequence ID" value="QQK39768.1"/>
    <property type="molecule type" value="Genomic_DNA"/>
</dbReference>
<gene>
    <name evidence="3" type="ORF">Pdw03_2622</name>
</gene>
<dbReference type="Pfam" id="PF22980">
    <property type="entry name" value="Myb_DNA-bind_8"/>
    <property type="match status" value="1"/>
</dbReference>
<dbReference type="OMA" id="HEDLAQM"/>
<feature type="domain" description="Myb-like DNA-binding" evidence="2">
    <location>
        <begin position="34"/>
        <end position="76"/>
    </location>
</feature>
<dbReference type="Proteomes" id="UP000595662">
    <property type="component" value="Chromosome 1"/>
</dbReference>
<feature type="region of interest" description="Disordered" evidence="1">
    <location>
        <begin position="83"/>
        <end position="130"/>
    </location>
</feature>
<feature type="compositionally biased region" description="Basic and acidic residues" evidence="1">
    <location>
        <begin position="83"/>
        <end position="121"/>
    </location>
</feature>
<dbReference type="RefSeq" id="XP_014530500.1">
    <property type="nucleotide sequence ID" value="XM_014675014.1"/>
</dbReference>
<organism evidence="3 4">
    <name type="scientific">Penicillium digitatum</name>
    <name type="common">Green mold</name>
    <dbReference type="NCBI Taxonomy" id="36651"/>
    <lineage>
        <taxon>Eukaryota</taxon>
        <taxon>Fungi</taxon>
        <taxon>Dikarya</taxon>
        <taxon>Ascomycota</taxon>
        <taxon>Pezizomycotina</taxon>
        <taxon>Eurotiomycetes</taxon>
        <taxon>Eurotiomycetidae</taxon>
        <taxon>Eurotiales</taxon>
        <taxon>Aspergillaceae</taxon>
        <taxon>Penicillium</taxon>
    </lineage>
</organism>
<accession>A0A7T6XEQ5</accession>
<name>A0A7T6XEQ5_PENDI</name>
<feature type="region of interest" description="Disordered" evidence="1">
    <location>
        <begin position="1"/>
        <end position="27"/>
    </location>
</feature>
<reference evidence="3 4" key="1">
    <citation type="submission" date="2020-08" db="EMBL/GenBank/DDBJ databases">
        <title>The completed genome sequence of the pathogenic ascomycete fungus Penicillium digitatum.</title>
        <authorList>
            <person name="Wang M."/>
        </authorList>
    </citation>
    <scope>NUCLEOTIDE SEQUENCE [LARGE SCALE GENOMIC DNA]</scope>
    <source>
        <strain evidence="3 4">PdW03</strain>
    </source>
</reference>
<proteinExistence type="predicted"/>